<feature type="compositionally biased region" description="Polar residues" evidence="1">
    <location>
        <begin position="119"/>
        <end position="132"/>
    </location>
</feature>
<accession>A0A5M9MEE0</accession>
<protein>
    <submittedName>
        <fullName evidence="2">Uncharacterized protein</fullName>
    </submittedName>
</protein>
<proteinExistence type="predicted"/>
<dbReference type="Proteomes" id="UP000324241">
    <property type="component" value="Unassembled WGS sequence"/>
</dbReference>
<dbReference type="GeneID" id="54324671"/>
<evidence type="ECO:0000313" key="2">
    <source>
        <dbReference type="EMBL" id="KAA8641367.1"/>
    </source>
</evidence>
<gene>
    <name evidence="2" type="ORF">ATNIH1004_001969</name>
</gene>
<sequence length="252" mass="27723">MSHTRLPTHRNPAPPQPHQLVFLRETGETFTCVIISIGFPMHSTSSMQNPARSATSWSGRRTRGLMGLPASLDKWPGFPPQATYPNNLKHVAGRTDLNPGLLFPKNSFEALGAFAGNASNRRNVPDTPSTVSPVFRKPKTPPPCSRTHRRLWYTGRRRRDPTQLQYVGLRGPKPGKIFGPLLGNGIFSDDIVASRLCDGSGYFDDQRSGGVLDVGGLRMVDAILSQQYTVRGHVDREGADSIQIEYTSDIMG</sequence>
<reference evidence="2 3" key="1">
    <citation type="submission" date="2019-08" db="EMBL/GenBank/DDBJ databases">
        <title>The genome sequence of a newly discovered highly antifungal drug resistant Aspergillus species, Aspergillus tanneri NIH 1004.</title>
        <authorList>
            <person name="Mounaud S."/>
            <person name="Singh I."/>
            <person name="Joardar V."/>
            <person name="Pakala S."/>
            <person name="Pakala S."/>
            <person name="Venepally P."/>
            <person name="Chung J.K."/>
            <person name="Losada L."/>
            <person name="Nierman W.C."/>
        </authorList>
    </citation>
    <scope>NUCLEOTIDE SEQUENCE [LARGE SCALE GENOMIC DNA]</scope>
    <source>
        <strain evidence="2 3">NIH1004</strain>
    </source>
</reference>
<organism evidence="2 3">
    <name type="scientific">Aspergillus tanneri</name>
    <dbReference type="NCBI Taxonomy" id="1220188"/>
    <lineage>
        <taxon>Eukaryota</taxon>
        <taxon>Fungi</taxon>
        <taxon>Dikarya</taxon>
        <taxon>Ascomycota</taxon>
        <taxon>Pezizomycotina</taxon>
        <taxon>Eurotiomycetes</taxon>
        <taxon>Eurotiomycetidae</taxon>
        <taxon>Eurotiales</taxon>
        <taxon>Aspergillaceae</taxon>
        <taxon>Aspergillus</taxon>
        <taxon>Aspergillus subgen. Circumdati</taxon>
    </lineage>
</organism>
<dbReference type="AlphaFoldDB" id="A0A5M9MEE0"/>
<feature type="region of interest" description="Disordered" evidence="1">
    <location>
        <begin position="119"/>
        <end position="146"/>
    </location>
</feature>
<dbReference type="EMBL" id="QUQM01000013">
    <property type="protein sequence ID" value="KAA8641367.1"/>
    <property type="molecule type" value="Genomic_DNA"/>
</dbReference>
<comment type="caution">
    <text evidence="2">The sequence shown here is derived from an EMBL/GenBank/DDBJ whole genome shotgun (WGS) entry which is preliminary data.</text>
</comment>
<evidence type="ECO:0000256" key="1">
    <source>
        <dbReference type="SAM" id="MobiDB-lite"/>
    </source>
</evidence>
<evidence type="ECO:0000313" key="3">
    <source>
        <dbReference type="Proteomes" id="UP000324241"/>
    </source>
</evidence>
<dbReference type="RefSeq" id="XP_033420729.1">
    <property type="nucleotide sequence ID" value="XM_033566664.1"/>
</dbReference>
<name>A0A5M9MEE0_9EURO</name>